<sequence length="91" mass="10554">GEDYNVIIEVGKSPNTKEFKTHTAILKFRSLYFRNELTKKEVLVGVLSLENLEASSIFDIMLVACEFHLEELVKHLETHLINAEAHWLRSR</sequence>
<evidence type="ECO:0000313" key="2">
    <source>
        <dbReference type="Proteomes" id="UP000789508"/>
    </source>
</evidence>
<dbReference type="Proteomes" id="UP000789508">
    <property type="component" value="Unassembled WGS sequence"/>
</dbReference>
<protein>
    <submittedName>
        <fullName evidence="1">13178_t:CDS:1</fullName>
    </submittedName>
</protein>
<feature type="non-terminal residue" evidence="1">
    <location>
        <position position="91"/>
    </location>
</feature>
<dbReference type="OrthoDB" id="408604at2759"/>
<organism evidence="1 2">
    <name type="scientific">Ambispora leptoticha</name>
    <dbReference type="NCBI Taxonomy" id="144679"/>
    <lineage>
        <taxon>Eukaryota</taxon>
        <taxon>Fungi</taxon>
        <taxon>Fungi incertae sedis</taxon>
        <taxon>Mucoromycota</taxon>
        <taxon>Glomeromycotina</taxon>
        <taxon>Glomeromycetes</taxon>
        <taxon>Archaeosporales</taxon>
        <taxon>Ambisporaceae</taxon>
        <taxon>Ambispora</taxon>
    </lineage>
</organism>
<dbReference type="InterPro" id="IPR011333">
    <property type="entry name" value="SKP1/BTB/POZ_sf"/>
</dbReference>
<evidence type="ECO:0000313" key="1">
    <source>
        <dbReference type="EMBL" id="CAG8738588.1"/>
    </source>
</evidence>
<comment type="caution">
    <text evidence="1">The sequence shown here is derived from an EMBL/GenBank/DDBJ whole genome shotgun (WGS) entry which is preliminary data.</text>
</comment>
<feature type="non-terminal residue" evidence="1">
    <location>
        <position position="1"/>
    </location>
</feature>
<proteinExistence type="predicted"/>
<reference evidence="1" key="1">
    <citation type="submission" date="2021-06" db="EMBL/GenBank/DDBJ databases">
        <authorList>
            <person name="Kallberg Y."/>
            <person name="Tangrot J."/>
            <person name="Rosling A."/>
        </authorList>
    </citation>
    <scope>NUCLEOTIDE SEQUENCE</scope>
    <source>
        <strain evidence="1">FL130A</strain>
    </source>
</reference>
<dbReference type="AlphaFoldDB" id="A0A9N9IJ74"/>
<dbReference type="Gene3D" id="3.30.710.10">
    <property type="entry name" value="Potassium Channel Kv1.1, Chain A"/>
    <property type="match status" value="1"/>
</dbReference>
<gene>
    <name evidence="1" type="ORF">ALEPTO_LOCUS12867</name>
</gene>
<dbReference type="EMBL" id="CAJVPS010034102">
    <property type="protein sequence ID" value="CAG8738588.1"/>
    <property type="molecule type" value="Genomic_DNA"/>
</dbReference>
<keyword evidence="2" id="KW-1185">Reference proteome</keyword>
<dbReference type="SUPFAM" id="SSF54695">
    <property type="entry name" value="POZ domain"/>
    <property type="match status" value="1"/>
</dbReference>
<accession>A0A9N9IJ74</accession>
<name>A0A9N9IJ74_9GLOM</name>